<evidence type="ECO:0000313" key="3">
    <source>
        <dbReference type="Proteomes" id="UP000023755"/>
    </source>
</evidence>
<feature type="domain" description="CagE TrbE VirB component of type IV transporter system central" evidence="1">
    <location>
        <begin position="164"/>
        <end position="360"/>
    </location>
</feature>
<evidence type="ECO:0000313" key="2">
    <source>
        <dbReference type="EMBL" id="AHX11660.1"/>
    </source>
</evidence>
<dbReference type="AlphaFoldDB" id="X5HMG6"/>
<dbReference type="EMBL" id="CP007481">
    <property type="protein sequence ID" value="AHX11660.1"/>
    <property type="molecule type" value="Genomic_DNA"/>
</dbReference>
<accession>X5HMG6</accession>
<dbReference type="GO" id="GO:0005524">
    <property type="term" value="F:ATP binding"/>
    <property type="evidence" value="ECO:0007669"/>
    <property type="project" value="InterPro"/>
</dbReference>
<dbReference type="HOGENOM" id="CLU_008341_3_0_5"/>
<dbReference type="InterPro" id="IPR018145">
    <property type="entry name" value="CagE_TrbE_VirB_cntrl_dom"/>
</dbReference>
<organism evidence="2 3">
    <name type="scientific">Neorickettsia helminthoeca str. Oregon</name>
    <dbReference type="NCBI Taxonomy" id="1286528"/>
    <lineage>
        <taxon>Bacteria</taxon>
        <taxon>Pseudomonadati</taxon>
        <taxon>Pseudomonadota</taxon>
        <taxon>Alphaproteobacteria</taxon>
        <taxon>Rickettsiales</taxon>
        <taxon>Anaplasmataceae</taxon>
        <taxon>Neorickettsia</taxon>
    </lineage>
</organism>
<reference evidence="2 3" key="1">
    <citation type="submission" date="2014-03" db="EMBL/GenBank/DDBJ databases">
        <title>Sequencing and Comparison of Genomes and Transcriptome Profiles of Human Ehrlichiosis Agents.</title>
        <authorList>
            <person name="Lin M."/>
            <person name="Daugherty S.C."/>
            <person name="Nagaraj S."/>
            <person name="Cheng Z."/>
            <person name="Xiong Q."/>
            <person name="Lin F.-Y."/>
            <person name="Sengamalay N."/>
            <person name="Ott S."/>
            <person name="Godinez A."/>
            <person name="Tallon L.J."/>
            <person name="Sadzewicz L."/>
            <person name="Fraser C.M."/>
            <person name="Dunning Hotopp J.C."/>
            <person name="Rikihisa Y."/>
        </authorList>
    </citation>
    <scope>NUCLEOTIDE SEQUENCE [LARGE SCALE GENOMIC DNA]</scope>
    <source>
        <strain evidence="2 3">Oregon</strain>
    </source>
</reference>
<dbReference type="KEGG" id="nhm:NHE_0728"/>
<dbReference type="OrthoDB" id="9816422at2"/>
<evidence type="ECO:0000259" key="1">
    <source>
        <dbReference type="Pfam" id="PF03135"/>
    </source>
</evidence>
<sequence length="753" mass="84894">MITQLPKWRVSENIPFSCFYDSRTVLNTNGTLVRVVRFRDMRFTAELLVRVQNLLASVVSSEKYRCSAVWINTMRCPAKPVNIHRVATDDFATDFSKAYSKLISERNQFSNELYISIVSEPIIGDTLGSFYFLLKTLIQKIQKVSSQIIVDALDAATEFICTELSDFEAAPLAEDELLYFFSSLLGVGKVNMESSVRDIAVDLLSDRKIFFGFNTFEIQGKTKLFGTSFRVKSFRNPSSPEFIGEVLGISCRMIITEVITAATAGAVKSKFEEGIELMKVVKDEKYLDASCKSKIAAQFADGKFENFCRRSFDVTIFSESADGLSSSIEECGRVFIKHGFIIVRDDLLLEDVFWQKLPGSFPGTRKWEIVLLEDCALFACTHAHFLSAPCNSKNYLTSFISSCGELHRFNFYSEPKLGHTVIFGKKKSGKTALQNFFLLESLIKFSTEFLIIDDQSLSEVFVRAFDGQYLDVAMDSSSGFGCNLLDIEDKDVLAGILRRFCTSADAQNKVKEIAEKLIKIPSNKRTLENCGEALQAILGNLDVIKQRFAHFFDGSATRNLFVKDSVGISLEGVLSSDNIASVLVFYLLNKYLELHMQSRRPFIIAIQNPARFKKLFLSVSECESFLQAVAANGGVVLFSSDTPIFIKELAEIGKRYIPTKILVPSDGNFEPEYRSIFDISSSVLRMLDDALLYDRCFFLKQGEESIILKFDISAFEERYVLSSQGRIDEMRAALKEGGDNPNIWLPLFYRRCK</sequence>
<name>X5HMG6_9RICK</name>
<dbReference type="STRING" id="1286528.NHE_0728"/>
<dbReference type="RefSeq" id="WP_038559951.1">
    <property type="nucleotide sequence ID" value="NZ_CP007481.1"/>
</dbReference>
<dbReference type="Proteomes" id="UP000023755">
    <property type="component" value="Chromosome"/>
</dbReference>
<proteinExistence type="predicted"/>
<gene>
    <name evidence="2" type="ORF">NHE_0728</name>
</gene>
<keyword evidence="3" id="KW-1185">Reference proteome</keyword>
<protein>
    <submittedName>
        <fullName evidence="2">CagE, TrbE, VirB, component of type IV transporter system family protein</fullName>
    </submittedName>
</protein>
<dbReference type="Pfam" id="PF03135">
    <property type="entry name" value="CagE_TrbE_VirB"/>
    <property type="match status" value="1"/>
</dbReference>